<dbReference type="Proteomes" id="UP000281553">
    <property type="component" value="Unassembled WGS sequence"/>
</dbReference>
<dbReference type="EMBL" id="UYRU01058031">
    <property type="protein sequence ID" value="VDN14018.1"/>
    <property type="molecule type" value="Genomic_DNA"/>
</dbReference>
<evidence type="ECO:0000313" key="1">
    <source>
        <dbReference type="EMBL" id="VDN14018.1"/>
    </source>
</evidence>
<organism evidence="1 2">
    <name type="scientific">Dibothriocephalus latus</name>
    <name type="common">Fish tapeworm</name>
    <name type="synonym">Diphyllobothrium latum</name>
    <dbReference type="NCBI Taxonomy" id="60516"/>
    <lineage>
        <taxon>Eukaryota</taxon>
        <taxon>Metazoa</taxon>
        <taxon>Spiralia</taxon>
        <taxon>Lophotrochozoa</taxon>
        <taxon>Platyhelminthes</taxon>
        <taxon>Cestoda</taxon>
        <taxon>Eucestoda</taxon>
        <taxon>Diphyllobothriidea</taxon>
        <taxon>Diphyllobothriidae</taxon>
        <taxon>Dibothriocephalus</taxon>
    </lineage>
</organism>
<protein>
    <submittedName>
        <fullName evidence="1">Uncharacterized protein</fullName>
    </submittedName>
</protein>
<keyword evidence="2" id="KW-1185">Reference proteome</keyword>
<evidence type="ECO:0000313" key="2">
    <source>
        <dbReference type="Proteomes" id="UP000281553"/>
    </source>
</evidence>
<gene>
    <name evidence="1" type="ORF">DILT_LOCUS9849</name>
</gene>
<reference evidence="1 2" key="1">
    <citation type="submission" date="2018-11" db="EMBL/GenBank/DDBJ databases">
        <authorList>
            <consortium name="Pathogen Informatics"/>
        </authorList>
    </citation>
    <scope>NUCLEOTIDE SEQUENCE [LARGE SCALE GENOMIC DNA]</scope>
</reference>
<proteinExistence type="predicted"/>
<dbReference type="AlphaFoldDB" id="A0A3P7LVB0"/>
<accession>A0A3P7LVB0</accession>
<dbReference type="OrthoDB" id="10622323at2759"/>
<sequence>MASVIWLKIPKEVKISMKYINAEVQKLDKMDNLCIDDKIAHLQRLRVANQRNLDFLESLWRNNTEPAIFQNVENNEGCSRLSEYNREEIVEVHIPSDF</sequence>
<name>A0A3P7LVB0_DIBLA</name>